<reference evidence="1" key="1">
    <citation type="journal article" date="2020" name="Stud. Mycol.">
        <title>101 Dothideomycetes genomes: a test case for predicting lifestyles and emergence of pathogens.</title>
        <authorList>
            <person name="Haridas S."/>
            <person name="Albert R."/>
            <person name="Binder M."/>
            <person name="Bloem J."/>
            <person name="Labutti K."/>
            <person name="Salamov A."/>
            <person name="Andreopoulos B."/>
            <person name="Baker S."/>
            <person name="Barry K."/>
            <person name="Bills G."/>
            <person name="Bluhm B."/>
            <person name="Cannon C."/>
            <person name="Castanera R."/>
            <person name="Culley D."/>
            <person name="Daum C."/>
            <person name="Ezra D."/>
            <person name="Gonzalez J."/>
            <person name="Henrissat B."/>
            <person name="Kuo A."/>
            <person name="Liang C."/>
            <person name="Lipzen A."/>
            <person name="Lutzoni F."/>
            <person name="Magnuson J."/>
            <person name="Mondo S."/>
            <person name="Nolan M."/>
            <person name="Ohm R."/>
            <person name="Pangilinan J."/>
            <person name="Park H.-J."/>
            <person name="Ramirez L."/>
            <person name="Alfaro M."/>
            <person name="Sun H."/>
            <person name="Tritt A."/>
            <person name="Yoshinaga Y."/>
            <person name="Zwiers L.-H."/>
            <person name="Turgeon B."/>
            <person name="Goodwin S."/>
            <person name="Spatafora J."/>
            <person name="Crous P."/>
            <person name="Grigoriev I."/>
        </authorList>
    </citation>
    <scope>NUCLEOTIDE SEQUENCE</scope>
    <source>
        <strain evidence="1">CBS 113818</strain>
    </source>
</reference>
<protein>
    <submittedName>
        <fullName evidence="1">Uncharacterized protein</fullName>
    </submittedName>
</protein>
<accession>A0A6A7A8R3</accession>
<evidence type="ECO:0000313" key="2">
    <source>
        <dbReference type="Proteomes" id="UP000799424"/>
    </source>
</evidence>
<gene>
    <name evidence="1" type="ORF">CC86DRAFT_436905</name>
</gene>
<dbReference type="Proteomes" id="UP000799424">
    <property type="component" value="Unassembled WGS sequence"/>
</dbReference>
<keyword evidence="2" id="KW-1185">Reference proteome</keyword>
<name>A0A6A7A8R3_9PLEO</name>
<dbReference type="AlphaFoldDB" id="A0A6A7A8R3"/>
<organism evidence="1 2">
    <name type="scientific">Ophiobolus disseminans</name>
    <dbReference type="NCBI Taxonomy" id="1469910"/>
    <lineage>
        <taxon>Eukaryota</taxon>
        <taxon>Fungi</taxon>
        <taxon>Dikarya</taxon>
        <taxon>Ascomycota</taxon>
        <taxon>Pezizomycotina</taxon>
        <taxon>Dothideomycetes</taxon>
        <taxon>Pleosporomycetidae</taxon>
        <taxon>Pleosporales</taxon>
        <taxon>Pleosporineae</taxon>
        <taxon>Phaeosphaeriaceae</taxon>
        <taxon>Ophiobolus</taxon>
    </lineage>
</organism>
<proteinExistence type="predicted"/>
<dbReference type="OrthoDB" id="5095383at2759"/>
<evidence type="ECO:0000313" key="1">
    <source>
        <dbReference type="EMBL" id="KAF2829128.1"/>
    </source>
</evidence>
<sequence>MIDEFVPLASLKAVELIKAMVECKEAMVKEVQTAFKGKDFTPRGADLLVEAGSWLAIEHGFRTVSTVNKLLKTKNHEEYQRLKLDQQLTASYNLIAGSLCDSTQTRAAALFFRTAIEIQGSDNSSIRQYLKILAGKEHPQSVKDAATVLQVREQTQLFDKQINFTSHILETSLASSAEHRIHFGSIIEALHILESQKDPRGYSRFTAFILDSPWPTTETSEWFICMAKPFKGTKKAQWLIDAYQLALTHAQNTSHTTILRLKLGLLYLYRDFANDLAKARPLVEELGVIASIPYIKPLFKDDWQSPTDLAWRDFQNVKESFCQNYCDIQMASAREAITDEQDMSPCLRNMERMCKTGVLGALGDDISLENLMVNHKEEKSHLYLAALHRMSSDTLTAIRTLKPFMRHCFYMMEGPDPARTYLGLVYLALILLALDRRPDAVALLGYLHDTRGCIGNEKCSKPAETCQAGVGHCQENAEEYRRSMRWRIVGGWPRKEVKEQTLHLQERIDESRISERVRGNAWWAQLMIDVLQPYMSKSGVLETVTVKLDDILRVMQAHIRLFKDKPAKELNTLLSWVTRASRPLTLSKLNSVLDPSTTPSGNTALELGERIHTRYGSLFKIVLDDGTSISALDARAPDSHFPAPHILQPIAST</sequence>
<dbReference type="EMBL" id="MU006221">
    <property type="protein sequence ID" value="KAF2829128.1"/>
    <property type="molecule type" value="Genomic_DNA"/>
</dbReference>